<evidence type="ECO:0000256" key="1">
    <source>
        <dbReference type="SAM" id="MobiDB-lite"/>
    </source>
</evidence>
<feature type="compositionally biased region" description="Basic and acidic residues" evidence="1">
    <location>
        <begin position="8"/>
        <end position="20"/>
    </location>
</feature>
<gene>
    <name evidence="2" type="ORF">ACFR9T_11020</name>
</gene>
<keyword evidence="3" id="KW-1185">Reference proteome</keyword>
<dbReference type="EMBL" id="JBHUDB010000008">
    <property type="protein sequence ID" value="MFD1571114.1"/>
    <property type="molecule type" value="Genomic_DNA"/>
</dbReference>
<dbReference type="RefSeq" id="WP_256419132.1">
    <property type="nucleotide sequence ID" value="NZ_JANHDL010000012.1"/>
</dbReference>
<dbReference type="Proteomes" id="UP001597185">
    <property type="component" value="Unassembled WGS sequence"/>
</dbReference>
<dbReference type="AlphaFoldDB" id="A0ABD6C2H7"/>
<proteinExistence type="predicted"/>
<reference evidence="2 3" key="1">
    <citation type="journal article" date="2019" name="Int. J. Syst. Evol. Microbiol.">
        <title>The Global Catalogue of Microorganisms (GCM) 10K type strain sequencing project: providing services to taxonomists for standard genome sequencing and annotation.</title>
        <authorList>
            <consortium name="The Broad Institute Genomics Platform"/>
            <consortium name="The Broad Institute Genome Sequencing Center for Infectious Disease"/>
            <person name="Wu L."/>
            <person name="Ma J."/>
        </authorList>
    </citation>
    <scope>NUCLEOTIDE SEQUENCE [LARGE SCALE GENOMIC DNA]</scope>
    <source>
        <strain evidence="2 3">CGMCC 1.12689</strain>
    </source>
</reference>
<name>A0ABD6C2H7_9EURY</name>
<feature type="region of interest" description="Disordered" evidence="1">
    <location>
        <begin position="1"/>
        <end position="36"/>
    </location>
</feature>
<protein>
    <submittedName>
        <fullName evidence="2">Uncharacterized protein</fullName>
    </submittedName>
</protein>
<comment type="caution">
    <text evidence="2">The sequence shown here is derived from an EMBL/GenBank/DDBJ whole genome shotgun (WGS) entry which is preliminary data.</text>
</comment>
<organism evidence="2 3">
    <name type="scientific">Halorubrum laminariae</name>
    <dbReference type="NCBI Taxonomy" id="1433523"/>
    <lineage>
        <taxon>Archaea</taxon>
        <taxon>Methanobacteriati</taxon>
        <taxon>Methanobacteriota</taxon>
        <taxon>Stenosarchaea group</taxon>
        <taxon>Halobacteria</taxon>
        <taxon>Halobacteriales</taxon>
        <taxon>Haloferacaceae</taxon>
        <taxon>Halorubrum</taxon>
    </lineage>
</organism>
<evidence type="ECO:0000313" key="2">
    <source>
        <dbReference type="EMBL" id="MFD1571114.1"/>
    </source>
</evidence>
<accession>A0ABD6C2H7</accession>
<sequence length="94" mass="10458">MSDAPDGSDSHSSTDGREESIDVETDEGANRRTHPEEVEIKAYDLSVRLKSEEKELGEMVEMASGEMEALMRHSLRGEMEAIEEEQLSIFGLGE</sequence>
<evidence type="ECO:0000313" key="3">
    <source>
        <dbReference type="Proteomes" id="UP001597185"/>
    </source>
</evidence>